<sequence>MYARSTTIHAKPESIDAGIAQMRDEVMPMLLEMDGCIGLSMLSDRESGRCIVTSAWQSEEAMRATDEELRPVRARIADLMGGGSPTVEEWEIAVLHRDHRSGEGACVRATWVQVDPMNLDRSIDVYKLASLPRLDDLAGFCSASLLVDRTSGRAVSSVTYDSQEAMDSNREAAASMRSATTKEAGAKVLDVCEFELSLAHLRVPELT</sequence>
<gene>
    <name evidence="2" type="ORF">E1218_06975</name>
</gene>
<proteinExistence type="predicted"/>
<accession>A0A4R4XD69</accession>
<organism evidence="2 3">
    <name type="scientific">Kribbella turkmenica</name>
    <dbReference type="NCBI Taxonomy" id="2530375"/>
    <lineage>
        <taxon>Bacteria</taxon>
        <taxon>Bacillati</taxon>
        <taxon>Actinomycetota</taxon>
        <taxon>Actinomycetes</taxon>
        <taxon>Propionibacteriales</taxon>
        <taxon>Kribbellaceae</taxon>
        <taxon>Kribbella</taxon>
    </lineage>
</organism>
<evidence type="ECO:0000313" key="3">
    <source>
        <dbReference type="Proteomes" id="UP000295172"/>
    </source>
</evidence>
<keyword evidence="3" id="KW-1185">Reference proteome</keyword>
<reference evidence="2 3" key="1">
    <citation type="submission" date="2019-02" db="EMBL/GenBank/DDBJ databases">
        <title>Draft genome sequences of novel Actinobacteria.</title>
        <authorList>
            <person name="Sahin N."/>
            <person name="Ay H."/>
            <person name="Saygin H."/>
        </authorList>
    </citation>
    <scope>NUCLEOTIDE SEQUENCE [LARGE SCALE GENOMIC DNA]</scope>
    <source>
        <strain evidence="2 3">16K104</strain>
    </source>
</reference>
<evidence type="ECO:0000313" key="2">
    <source>
        <dbReference type="EMBL" id="TDD28554.1"/>
    </source>
</evidence>
<evidence type="ECO:0000259" key="1">
    <source>
        <dbReference type="Pfam" id="PF03992"/>
    </source>
</evidence>
<protein>
    <recommendedName>
        <fullName evidence="1">ABM domain-containing protein</fullName>
    </recommendedName>
</protein>
<dbReference type="Gene3D" id="3.30.70.100">
    <property type="match status" value="1"/>
</dbReference>
<comment type="caution">
    <text evidence="2">The sequence shown here is derived from an EMBL/GenBank/DDBJ whole genome shotgun (WGS) entry which is preliminary data.</text>
</comment>
<dbReference type="Proteomes" id="UP000295172">
    <property type="component" value="Unassembled WGS sequence"/>
</dbReference>
<dbReference type="RefSeq" id="WP_132317460.1">
    <property type="nucleotide sequence ID" value="NZ_SMKR01000020.1"/>
</dbReference>
<dbReference type="InterPro" id="IPR007138">
    <property type="entry name" value="ABM_dom"/>
</dbReference>
<dbReference type="OrthoDB" id="5182530at2"/>
<dbReference type="Pfam" id="PF03992">
    <property type="entry name" value="ABM"/>
    <property type="match status" value="1"/>
</dbReference>
<feature type="domain" description="ABM" evidence="1">
    <location>
        <begin position="1"/>
        <end position="64"/>
    </location>
</feature>
<name>A0A4R4XD69_9ACTN</name>
<dbReference type="AlphaFoldDB" id="A0A4R4XD69"/>
<dbReference type="InterPro" id="IPR011008">
    <property type="entry name" value="Dimeric_a/b-barrel"/>
</dbReference>
<dbReference type="EMBL" id="SMKR01000020">
    <property type="protein sequence ID" value="TDD28554.1"/>
    <property type="molecule type" value="Genomic_DNA"/>
</dbReference>
<dbReference type="SUPFAM" id="SSF54909">
    <property type="entry name" value="Dimeric alpha+beta barrel"/>
    <property type="match status" value="1"/>
</dbReference>